<dbReference type="EMBL" id="VLNR01000012">
    <property type="protein sequence ID" value="TSE09625.1"/>
    <property type="molecule type" value="Genomic_DNA"/>
</dbReference>
<evidence type="ECO:0000256" key="1">
    <source>
        <dbReference type="ARBA" id="ARBA00022741"/>
    </source>
</evidence>
<keyword evidence="2 6" id="KW-0378">Hydrolase</keyword>
<dbReference type="AlphaFoldDB" id="A0A554VMT5"/>
<gene>
    <name evidence="6" type="primary">pxpB</name>
    <name evidence="6" type="ORF">FOF46_07905</name>
</gene>
<keyword evidence="1" id="KW-0547">Nucleotide-binding</keyword>
<dbReference type="PANTHER" id="PTHR34698:SF2">
    <property type="entry name" value="5-OXOPROLINASE SUBUNIT B"/>
    <property type="match status" value="1"/>
</dbReference>
<keyword evidence="4" id="KW-1133">Transmembrane helix</keyword>
<dbReference type="Pfam" id="PF02682">
    <property type="entry name" value="CT_C_D"/>
    <property type="match status" value="1"/>
</dbReference>
<keyword evidence="4" id="KW-0472">Membrane</keyword>
<dbReference type="OrthoDB" id="9778567at2"/>
<dbReference type="Proteomes" id="UP000318833">
    <property type="component" value="Unassembled WGS sequence"/>
</dbReference>
<protein>
    <submittedName>
        <fullName evidence="6">5-oxoprolinase subunit PxpB</fullName>
        <ecNumber evidence="6">3.5.2.9</ecNumber>
    </submittedName>
</protein>
<dbReference type="InterPro" id="IPR010016">
    <property type="entry name" value="PxpB"/>
</dbReference>
<evidence type="ECO:0000259" key="5">
    <source>
        <dbReference type="SMART" id="SM00796"/>
    </source>
</evidence>
<proteinExistence type="predicted"/>
<keyword evidence="4" id="KW-0812">Transmembrane</keyword>
<dbReference type="InterPro" id="IPR029000">
    <property type="entry name" value="Cyclophilin-like_dom_sf"/>
</dbReference>
<dbReference type="SUPFAM" id="SSF50891">
    <property type="entry name" value="Cyclophilin-like"/>
    <property type="match status" value="1"/>
</dbReference>
<dbReference type="SUPFAM" id="SSF160467">
    <property type="entry name" value="PH0987 N-terminal domain-like"/>
    <property type="match status" value="1"/>
</dbReference>
<organism evidence="6 7">
    <name type="scientific">Aquimarina algiphila</name>
    <dbReference type="NCBI Taxonomy" id="2047982"/>
    <lineage>
        <taxon>Bacteria</taxon>
        <taxon>Pseudomonadati</taxon>
        <taxon>Bacteroidota</taxon>
        <taxon>Flavobacteriia</taxon>
        <taxon>Flavobacteriales</taxon>
        <taxon>Flavobacteriaceae</taxon>
        <taxon>Aquimarina</taxon>
    </lineage>
</organism>
<feature type="transmembrane region" description="Helical" evidence="4">
    <location>
        <begin position="45"/>
        <end position="68"/>
    </location>
</feature>
<evidence type="ECO:0000256" key="4">
    <source>
        <dbReference type="SAM" id="Phobius"/>
    </source>
</evidence>
<dbReference type="EC" id="3.5.2.9" evidence="6"/>
<dbReference type="GO" id="GO:0005524">
    <property type="term" value="F:ATP binding"/>
    <property type="evidence" value="ECO:0007669"/>
    <property type="project" value="UniProtKB-KW"/>
</dbReference>
<accession>A0A554VMT5</accession>
<dbReference type="RefSeq" id="WP_143916084.1">
    <property type="nucleotide sequence ID" value="NZ_CANMIK010000012.1"/>
</dbReference>
<feature type="domain" description="Carboxyltransferase" evidence="5">
    <location>
        <begin position="5"/>
        <end position="206"/>
    </location>
</feature>
<dbReference type="GO" id="GO:0017168">
    <property type="term" value="F:5-oxoprolinase (ATP-hydrolyzing) activity"/>
    <property type="evidence" value="ECO:0007669"/>
    <property type="project" value="UniProtKB-EC"/>
</dbReference>
<reference evidence="6 7" key="1">
    <citation type="submission" date="2019-07" db="EMBL/GenBank/DDBJ databases">
        <title>The draft genome sequence of Aquimarina algiphila M91.</title>
        <authorList>
            <person name="Meng X."/>
        </authorList>
    </citation>
    <scope>NUCLEOTIDE SEQUENCE [LARGE SCALE GENOMIC DNA]</scope>
    <source>
        <strain evidence="6 7">M91</strain>
    </source>
</reference>
<evidence type="ECO:0000256" key="2">
    <source>
        <dbReference type="ARBA" id="ARBA00022801"/>
    </source>
</evidence>
<sequence>MSYELRYWQYSEKAILIEWPSVIDKNVLYDLLFYKKSIESFYGKLIVEVISGYNSLLIYYVSTIWKFYDTVFELKTLYSSNVLPGQQENRLWKIPVCYSPALAPDLNTFAKNKSLSVDEIIALHTAPRYTIFFIGFLPGFLYLGGLDSKLHLPRKNTPSLEVKKGSVAIGGNQTGIYPVTSPGGWHVIGMCPLDFFNPNTKEFTVFEPGDTIQFMSIKEYEYNDIRSKCEKDSFLFKPITI</sequence>
<evidence type="ECO:0000313" key="7">
    <source>
        <dbReference type="Proteomes" id="UP000318833"/>
    </source>
</evidence>
<keyword evidence="3" id="KW-0067">ATP-binding</keyword>
<comment type="caution">
    <text evidence="6">The sequence shown here is derived from an EMBL/GenBank/DDBJ whole genome shotgun (WGS) entry which is preliminary data.</text>
</comment>
<name>A0A554VMT5_9FLAO</name>
<dbReference type="Gene3D" id="2.40.100.10">
    <property type="entry name" value="Cyclophilin-like"/>
    <property type="match status" value="1"/>
</dbReference>
<dbReference type="SMART" id="SM00796">
    <property type="entry name" value="AHS1"/>
    <property type="match status" value="1"/>
</dbReference>
<dbReference type="NCBIfam" id="TIGR00370">
    <property type="entry name" value="5-oxoprolinase subunit PxpB"/>
    <property type="match status" value="1"/>
</dbReference>
<dbReference type="PANTHER" id="PTHR34698">
    <property type="entry name" value="5-OXOPROLINASE SUBUNIT B"/>
    <property type="match status" value="1"/>
</dbReference>
<dbReference type="InterPro" id="IPR003833">
    <property type="entry name" value="CT_C_D"/>
</dbReference>
<evidence type="ECO:0000256" key="3">
    <source>
        <dbReference type="ARBA" id="ARBA00022840"/>
    </source>
</evidence>
<feature type="transmembrane region" description="Helical" evidence="4">
    <location>
        <begin position="129"/>
        <end position="146"/>
    </location>
</feature>
<dbReference type="Gene3D" id="3.30.1360.40">
    <property type="match status" value="1"/>
</dbReference>
<evidence type="ECO:0000313" key="6">
    <source>
        <dbReference type="EMBL" id="TSE09625.1"/>
    </source>
</evidence>
<keyword evidence="7" id="KW-1185">Reference proteome</keyword>